<dbReference type="Proteomes" id="UP000298327">
    <property type="component" value="Unassembled WGS sequence"/>
</dbReference>
<evidence type="ECO:0000313" key="3">
    <source>
        <dbReference type="Proteomes" id="UP000298327"/>
    </source>
</evidence>
<protein>
    <submittedName>
        <fullName evidence="2">Uncharacterized protein</fullName>
    </submittedName>
</protein>
<organism evidence="2 3">
    <name type="scientific">Dentipellis fragilis</name>
    <dbReference type="NCBI Taxonomy" id="205917"/>
    <lineage>
        <taxon>Eukaryota</taxon>
        <taxon>Fungi</taxon>
        <taxon>Dikarya</taxon>
        <taxon>Basidiomycota</taxon>
        <taxon>Agaricomycotina</taxon>
        <taxon>Agaricomycetes</taxon>
        <taxon>Russulales</taxon>
        <taxon>Hericiaceae</taxon>
        <taxon>Dentipellis</taxon>
    </lineage>
</organism>
<keyword evidence="3" id="KW-1185">Reference proteome</keyword>
<evidence type="ECO:0000256" key="1">
    <source>
        <dbReference type="SAM" id="MobiDB-lite"/>
    </source>
</evidence>
<name>A0A4Y9YVY6_9AGAM</name>
<dbReference type="EMBL" id="SEOQ01000297">
    <property type="protein sequence ID" value="TFY65897.1"/>
    <property type="molecule type" value="Genomic_DNA"/>
</dbReference>
<dbReference type="AlphaFoldDB" id="A0A4Y9YVY6"/>
<comment type="caution">
    <text evidence="2">The sequence shown here is derived from an EMBL/GenBank/DDBJ whole genome shotgun (WGS) entry which is preliminary data.</text>
</comment>
<feature type="region of interest" description="Disordered" evidence="1">
    <location>
        <begin position="59"/>
        <end position="81"/>
    </location>
</feature>
<reference evidence="2 3" key="1">
    <citation type="submission" date="2019-02" db="EMBL/GenBank/DDBJ databases">
        <title>Genome sequencing of the rare red list fungi Dentipellis fragilis.</title>
        <authorList>
            <person name="Buettner E."/>
            <person name="Kellner H."/>
        </authorList>
    </citation>
    <scope>NUCLEOTIDE SEQUENCE [LARGE SCALE GENOMIC DNA]</scope>
    <source>
        <strain evidence="2 3">DSM 105465</strain>
    </source>
</reference>
<evidence type="ECO:0000313" key="2">
    <source>
        <dbReference type="EMBL" id="TFY65897.1"/>
    </source>
</evidence>
<proteinExistence type="predicted"/>
<gene>
    <name evidence="2" type="ORF">EVG20_g5191</name>
</gene>
<sequence length="81" mass="8579">MMIIVRYGMPFRVAGLAVAVNYGPPILRPAGGLRAVLAGQLQYTVYSIRIPMHAANGHGTTVPILSPDEDPQMPHADPSAA</sequence>
<accession>A0A4Y9YVY6</accession>